<dbReference type="SMART" id="SM00448">
    <property type="entry name" value="REC"/>
    <property type="match status" value="1"/>
</dbReference>
<protein>
    <submittedName>
        <fullName evidence="8">DNA-binding response regulator, NarL/FixJ family, contains REC and HTH domains</fullName>
    </submittedName>
</protein>
<feature type="domain" description="Response regulatory" evidence="7">
    <location>
        <begin position="3"/>
        <end position="118"/>
    </location>
</feature>
<keyword evidence="3 8" id="KW-0238">DNA-binding</keyword>
<keyword evidence="2" id="KW-0805">Transcription regulation</keyword>
<dbReference type="SUPFAM" id="SSF52172">
    <property type="entry name" value="CheY-like"/>
    <property type="match status" value="1"/>
</dbReference>
<dbReference type="SUPFAM" id="SSF46894">
    <property type="entry name" value="C-terminal effector domain of the bipartite response regulators"/>
    <property type="match status" value="1"/>
</dbReference>
<dbReference type="PANTHER" id="PTHR43214">
    <property type="entry name" value="TWO-COMPONENT RESPONSE REGULATOR"/>
    <property type="match status" value="1"/>
</dbReference>
<dbReference type="InterPro" id="IPR011006">
    <property type="entry name" value="CheY-like_superfamily"/>
</dbReference>
<name>A0A239J9F2_9ACTN</name>
<dbReference type="PRINTS" id="PR00038">
    <property type="entry name" value="HTHLUXR"/>
</dbReference>
<organism evidence="8 9">
    <name type="scientific">Actinacidiphila glaucinigra</name>
    <dbReference type="NCBI Taxonomy" id="235986"/>
    <lineage>
        <taxon>Bacteria</taxon>
        <taxon>Bacillati</taxon>
        <taxon>Actinomycetota</taxon>
        <taxon>Actinomycetes</taxon>
        <taxon>Kitasatosporales</taxon>
        <taxon>Streptomycetaceae</taxon>
        <taxon>Actinacidiphila</taxon>
    </lineage>
</organism>
<dbReference type="OrthoDB" id="9808843at2"/>
<dbReference type="EMBL" id="FZOF01000012">
    <property type="protein sequence ID" value="SNT02507.1"/>
    <property type="molecule type" value="Genomic_DNA"/>
</dbReference>
<evidence type="ECO:0000256" key="1">
    <source>
        <dbReference type="ARBA" id="ARBA00022553"/>
    </source>
</evidence>
<dbReference type="PANTHER" id="PTHR43214:SF24">
    <property type="entry name" value="TRANSCRIPTIONAL REGULATORY PROTEIN NARL-RELATED"/>
    <property type="match status" value="1"/>
</dbReference>
<dbReference type="PROSITE" id="PS00622">
    <property type="entry name" value="HTH_LUXR_1"/>
    <property type="match status" value="1"/>
</dbReference>
<evidence type="ECO:0000259" key="6">
    <source>
        <dbReference type="PROSITE" id="PS50043"/>
    </source>
</evidence>
<dbReference type="PROSITE" id="PS50110">
    <property type="entry name" value="RESPONSE_REGULATORY"/>
    <property type="match status" value="1"/>
</dbReference>
<keyword evidence="4" id="KW-0804">Transcription</keyword>
<evidence type="ECO:0000313" key="8">
    <source>
        <dbReference type="EMBL" id="SNT02507.1"/>
    </source>
</evidence>
<evidence type="ECO:0000313" key="9">
    <source>
        <dbReference type="Proteomes" id="UP000198280"/>
    </source>
</evidence>
<evidence type="ECO:0000256" key="4">
    <source>
        <dbReference type="ARBA" id="ARBA00023163"/>
    </source>
</evidence>
<reference evidence="8 9" key="1">
    <citation type="submission" date="2017-06" db="EMBL/GenBank/DDBJ databases">
        <authorList>
            <person name="Kim H.J."/>
            <person name="Triplett B.A."/>
        </authorList>
    </citation>
    <scope>NUCLEOTIDE SEQUENCE [LARGE SCALE GENOMIC DNA]</scope>
    <source>
        <strain evidence="8 9">CGMCC 4.1858</strain>
    </source>
</reference>
<dbReference type="Proteomes" id="UP000198280">
    <property type="component" value="Unassembled WGS sequence"/>
</dbReference>
<dbReference type="GO" id="GO:0000160">
    <property type="term" value="P:phosphorelay signal transduction system"/>
    <property type="evidence" value="ECO:0007669"/>
    <property type="project" value="InterPro"/>
</dbReference>
<dbReference type="GO" id="GO:0003677">
    <property type="term" value="F:DNA binding"/>
    <property type="evidence" value="ECO:0007669"/>
    <property type="project" value="UniProtKB-KW"/>
</dbReference>
<keyword evidence="1 5" id="KW-0597">Phosphoprotein</keyword>
<dbReference type="CDD" id="cd06170">
    <property type="entry name" value="LuxR_C_like"/>
    <property type="match status" value="1"/>
</dbReference>
<evidence type="ECO:0000256" key="5">
    <source>
        <dbReference type="PROSITE-ProRule" id="PRU00169"/>
    </source>
</evidence>
<dbReference type="GO" id="GO:0006355">
    <property type="term" value="P:regulation of DNA-templated transcription"/>
    <property type="evidence" value="ECO:0007669"/>
    <property type="project" value="InterPro"/>
</dbReference>
<dbReference type="SMART" id="SM00421">
    <property type="entry name" value="HTH_LUXR"/>
    <property type="match status" value="1"/>
</dbReference>
<dbReference type="PROSITE" id="PS50043">
    <property type="entry name" value="HTH_LUXR_2"/>
    <property type="match status" value="1"/>
</dbReference>
<dbReference type="InterPro" id="IPR016032">
    <property type="entry name" value="Sig_transdc_resp-reg_C-effctor"/>
</dbReference>
<gene>
    <name evidence="8" type="ORF">SAMN05216252_112153</name>
</gene>
<dbReference type="InterPro" id="IPR039420">
    <property type="entry name" value="WalR-like"/>
</dbReference>
<keyword evidence="9" id="KW-1185">Reference proteome</keyword>
<dbReference type="Gene3D" id="3.40.50.2300">
    <property type="match status" value="1"/>
</dbReference>
<evidence type="ECO:0000259" key="7">
    <source>
        <dbReference type="PROSITE" id="PS50110"/>
    </source>
</evidence>
<dbReference type="AlphaFoldDB" id="A0A239J9F2"/>
<dbReference type="InterPro" id="IPR001789">
    <property type="entry name" value="Sig_transdc_resp-reg_receiver"/>
</dbReference>
<dbReference type="Pfam" id="PF00072">
    <property type="entry name" value="Response_reg"/>
    <property type="match status" value="1"/>
</dbReference>
<dbReference type="Pfam" id="PF00196">
    <property type="entry name" value="GerE"/>
    <property type="match status" value="1"/>
</dbReference>
<evidence type="ECO:0000256" key="3">
    <source>
        <dbReference type="ARBA" id="ARBA00023125"/>
    </source>
</evidence>
<dbReference type="CDD" id="cd17535">
    <property type="entry name" value="REC_NarL-like"/>
    <property type="match status" value="1"/>
</dbReference>
<evidence type="ECO:0000256" key="2">
    <source>
        <dbReference type="ARBA" id="ARBA00023015"/>
    </source>
</evidence>
<sequence length="220" mass="22973">MIRVVVVDDETLVRTALRRILESAGDIRVVADCDSRAALAAVRGHAPDLVLLDTVMPEPDGLTVLRAVRALPDPPAVAMLTGFDTSAHITAAMRAGATGFLLKDTAVATLIDAVRVLASGGTVFTPTVSRAVVDGYLGTADARETDPAGTALDRLTGREREVLLLVAGGLSNLEIAERLYITVATVKDHVRALLRKLDAPNRVSLAITAHRAGLSPGSAA</sequence>
<dbReference type="RefSeq" id="WP_089225914.1">
    <property type="nucleotide sequence ID" value="NZ_FZOF01000012.1"/>
</dbReference>
<dbReference type="InterPro" id="IPR000792">
    <property type="entry name" value="Tscrpt_reg_LuxR_C"/>
</dbReference>
<accession>A0A239J9F2</accession>
<dbReference type="InterPro" id="IPR058245">
    <property type="entry name" value="NreC/VraR/RcsB-like_REC"/>
</dbReference>
<feature type="modified residue" description="4-aspartylphosphate" evidence="5">
    <location>
        <position position="53"/>
    </location>
</feature>
<feature type="domain" description="HTH luxR-type" evidence="6">
    <location>
        <begin position="148"/>
        <end position="213"/>
    </location>
</feature>
<proteinExistence type="predicted"/>